<name>A0A0F9RCX9_9ZZZZ</name>
<dbReference type="EMBL" id="LAZR01003013">
    <property type="protein sequence ID" value="KKN22986.1"/>
    <property type="molecule type" value="Genomic_DNA"/>
</dbReference>
<protein>
    <submittedName>
        <fullName evidence="1">Uncharacterized protein</fullName>
    </submittedName>
</protein>
<evidence type="ECO:0000313" key="1">
    <source>
        <dbReference type="EMBL" id="KKN22986.1"/>
    </source>
</evidence>
<accession>A0A0F9RCX9</accession>
<comment type="caution">
    <text evidence="1">The sequence shown here is derived from an EMBL/GenBank/DDBJ whole genome shotgun (WGS) entry which is preliminary data.</text>
</comment>
<reference evidence="1" key="1">
    <citation type="journal article" date="2015" name="Nature">
        <title>Complex archaea that bridge the gap between prokaryotes and eukaryotes.</title>
        <authorList>
            <person name="Spang A."/>
            <person name="Saw J.H."/>
            <person name="Jorgensen S.L."/>
            <person name="Zaremba-Niedzwiedzka K."/>
            <person name="Martijn J."/>
            <person name="Lind A.E."/>
            <person name="van Eijk R."/>
            <person name="Schleper C."/>
            <person name="Guy L."/>
            <person name="Ettema T.J."/>
        </authorList>
    </citation>
    <scope>NUCLEOTIDE SEQUENCE</scope>
</reference>
<proteinExistence type="predicted"/>
<organism evidence="1">
    <name type="scientific">marine sediment metagenome</name>
    <dbReference type="NCBI Taxonomy" id="412755"/>
    <lineage>
        <taxon>unclassified sequences</taxon>
        <taxon>metagenomes</taxon>
        <taxon>ecological metagenomes</taxon>
    </lineage>
</organism>
<dbReference type="AlphaFoldDB" id="A0A0F9RCX9"/>
<gene>
    <name evidence="1" type="ORF">LCGC14_0909570</name>
</gene>
<sequence>MFKDKKQFCRFAVKFNSLPLKVKQALEQEFIIKAKQYCRREGFTPDEVVITMVKGDDISFSFIATLK</sequence>